<proteinExistence type="predicted"/>
<dbReference type="Proteomes" id="UP000178272">
    <property type="component" value="Unassembled WGS sequence"/>
</dbReference>
<feature type="region of interest" description="Disordered" evidence="1">
    <location>
        <begin position="1"/>
        <end position="20"/>
    </location>
</feature>
<name>A0A1G1V6F1_9BACT</name>
<dbReference type="SUPFAM" id="SSF51658">
    <property type="entry name" value="Xylose isomerase-like"/>
    <property type="match status" value="1"/>
</dbReference>
<dbReference type="EMBL" id="MHCA01000046">
    <property type="protein sequence ID" value="OGY10995.1"/>
    <property type="molecule type" value="Genomic_DNA"/>
</dbReference>
<evidence type="ECO:0000313" key="3">
    <source>
        <dbReference type="Proteomes" id="UP000178272"/>
    </source>
</evidence>
<dbReference type="InterPro" id="IPR036237">
    <property type="entry name" value="Xyl_isomerase-like_sf"/>
</dbReference>
<evidence type="ECO:0000256" key="1">
    <source>
        <dbReference type="SAM" id="MobiDB-lite"/>
    </source>
</evidence>
<sequence>MGVEHSPEYSIHGRMDTEPRLSREEPQFAIAMAAMLGPKTAYLPFCEVGTYRHIAECAGAKLDFWPVQPTPSLQVAWGRLFWEDRAAIVSASGSFRSERSLQDAWRHPNRALAVAGYFLFPHRDNYNTVDLLTRQIRRHDGRRLPVVQYPETSREIRDEILTPRLVQPTPEEFIRQRVKSAEDLDRYLTTNGFDGFCFDTLHSRFLFTDLTFRHLFREVIKRTKLVHLSLGRTDAQRQGYPVDNKKDLTDVLSAPINQNSQISRLLREIRDTGFNSFYVFEVTADSLSEATHHKSRLLRPEQVGSLYLMLHSSADHILSR</sequence>
<gene>
    <name evidence="2" type="ORF">A3F61_02705</name>
</gene>
<accession>A0A1G1V6F1</accession>
<evidence type="ECO:0000313" key="2">
    <source>
        <dbReference type="EMBL" id="OGY10995.1"/>
    </source>
</evidence>
<protein>
    <submittedName>
        <fullName evidence="2">Uncharacterized protein</fullName>
    </submittedName>
</protein>
<dbReference type="AlphaFoldDB" id="A0A1G1V6F1"/>
<comment type="caution">
    <text evidence="2">The sequence shown here is derived from an EMBL/GenBank/DDBJ whole genome shotgun (WGS) entry which is preliminary data.</text>
</comment>
<reference evidence="2 3" key="1">
    <citation type="journal article" date="2016" name="Nat. Commun.">
        <title>Thousands of microbial genomes shed light on interconnected biogeochemical processes in an aquifer system.</title>
        <authorList>
            <person name="Anantharaman K."/>
            <person name="Brown C.T."/>
            <person name="Hug L.A."/>
            <person name="Sharon I."/>
            <person name="Castelle C.J."/>
            <person name="Probst A.J."/>
            <person name="Thomas B.C."/>
            <person name="Singh A."/>
            <person name="Wilkins M.J."/>
            <person name="Karaoz U."/>
            <person name="Brodie E.L."/>
            <person name="Williams K.H."/>
            <person name="Hubbard S.S."/>
            <person name="Banfield J.F."/>
        </authorList>
    </citation>
    <scope>NUCLEOTIDE SEQUENCE [LARGE SCALE GENOMIC DNA]</scope>
</reference>
<organism evidence="2 3">
    <name type="scientific">Candidatus Blackburnbacteria bacterium RIFCSPHIGHO2_12_FULL_41_13b</name>
    <dbReference type="NCBI Taxonomy" id="1797517"/>
    <lineage>
        <taxon>Bacteria</taxon>
        <taxon>Candidatus Blackburniibacteriota</taxon>
    </lineage>
</organism>